<dbReference type="EnsemblMetazoa" id="AALFPA23_009612.R13282">
    <property type="protein sequence ID" value="AALFPA23_009612.P13282"/>
    <property type="gene ID" value="AALFPA23_009612"/>
</dbReference>
<evidence type="ECO:0000256" key="3">
    <source>
        <dbReference type="ARBA" id="ARBA00024195"/>
    </source>
</evidence>
<evidence type="ECO:0000256" key="2">
    <source>
        <dbReference type="ARBA" id="ARBA00023180"/>
    </source>
</evidence>
<dbReference type="CDD" id="cd00190">
    <property type="entry name" value="Tryp_SPc"/>
    <property type="match status" value="1"/>
</dbReference>
<reference evidence="7" key="2">
    <citation type="submission" date="2025-05" db="UniProtKB">
        <authorList>
            <consortium name="EnsemblMetazoa"/>
        </authorList>
    </citation>
    <scope>IDENTIFICATION</scope>
    <source>
        <strain evidence="7">Foshan</strain>
    </source>
</reference>
<evidence type="ECO:0000259" key="6">
    <source>
        <dbReference type="PROSITE" id="PS50240"/>
    </source>
</evidence>
<sequence length="494" mass="56146">MVQVYKVTVLLLLVLVLQCFARNCSKDEVCVPVRYCPHVQDAIQSEAVYRNRTWNEYRWCHQSGQELRVCCDQESTSAGKRCLTAAGQPQQGRCVDPEHCGIAGRFLTKSLQLDASFASEKNVCYHSDADGKDYYCCPDPYVNELQKDQTPTKREKRSSKVENEYPSCSRTDGSTGYCVPMRLCDRFGAKVLDREPNFKYEQLPHHYRCPSDASDSTAFCCPHRDPPHDFIRFAKARKLDPENCGMIGTPDRVLGGDEAGLGEFPWMANLMGFRQFIKISVCGGTLIHARYVLTAAHCVKFAEPVSVRLGEHDLSKEEDCVENDCTKYMEYGIASWTSHENFQNKTGEYDIALVKLSEPAEIIIDRVYPICLPITNEWLMMKPSKLIVSGWGGMENRWRSDVLRHATLQTLKDRPYYCKQEQMICARGVNGETNCKGDSGGPLQQIVRYKHQYRMVQFGVISAGIRFCNVYDKKAGVSVSVGYHIKWILDNMEI</sequence>
<dbReference type="RefSeq" id="XP_029723263.1">
    <property type="nucleotide sequence ID" value="XM_029867403.2"/>
</dbReference>
<dbReference type="InterPro" id="IPR051487">
    <property type="entry name" value="Ser/Thr_Proteases_Immune/Dev"/>
</dbReference>
<dbReference type="PANTHER" id="PTHR24256">
    <property type="entry name" value="TRYPTASE-RELATED"/>
    <property type="match status" value="1"/>
</dbReference>
<dbReference type="PROSITE" id="PS50240">
    <property type="entry name" value="TRYPSIN_DOM"/>
    <property type="match status" value="1"/>
</dbReference>
<accession>A0ABM1YJ53</accession>
<keyword evidence="1" id="KW-1015">Disulfide bond</keyword>
<dbReference type="InterPro" id="IPR001314">
    <property type="entry name" value="Peptidase_S1A"/>
</dbReference>
<proteinExistence type="inferred from homology"/>
<dbReference type="GeneID" id="115264085"/>
<dbReference type="PRINTS" id="PR00722">
    <property type="entry name" value="CHYMOTRYPSIN"/>
</dbReference>
<feature type="region of interest" description="Disordered" evidence="4">
    <location>
        <begin position="147"/>
        <end position="167"/>
    </location>
</feature>
<name>A0ABM1YJ53_AEDAL</name>
<dbReference type="InterPro" id="IPR009003">
    <property type="entry name" value="Peptidase_S1_PA"/>
</dbReference>
<feature type="signal peptide" evidence="5">
    <location>
        <begin position="1"/>
        <end position="21"/>
    </location>
</feature>
<organism evidence="7 8">
    <name type="scientific">Aedes albopictus</name>
    <name type="common">Asian tiger mosquito</name>
    <name type="synonym">Stegomyia albopicta</name>
    <dbReference type="NCBI Taxonomy" id="7160"/>
    <lineage>
        <taxon>Eukaryota</taxon>
        <taxon>Metazoa</taxon>
        <taxon>Ecdysozoa</taxon>
        <taxon>Arthropoda</taxon>
        <taxon>Hexapoda</taxon>
        <taxon>Insecta</taxon>
        <taxon>Pterygota</taxon>
        <taxon>Neoptera</taxon>
        <taxon>Endopterygota</taxon>
        <taxon>Diptera</taxon>
        <taxon>Nematocera</taxon>
        <taxon>Culicoidea</taxon>
        <taxon>Culicidae</taxon>
        <taxon>Culicinae</taxon>
        <taxon>Aedini</taxon>
        <taxon>Aedes</taxon>
        <taxon>Stegomyia</taxon>
    </lineage>
</organism>
<feature type="domain" description="Peptidase S1" evidence="6">
    <location>
        <begin position="253"/>
        <end position="493"/>
    </location>
</feature>
<dbReference type="PROSITE" id="PS00134">
    <property type="entry name" value="TRYPSIN_HIS"/>
    <property type="match status" value="1"/>
</dbReference>
<dbReference type="Proteomes" id="UP000069940">
    <property type="component" value="Unassembled WGS sequence"/>
</dbReference>
<keyword evidence="8" id="KW-1185">Reference proteome</keyword>
<dbReference type="SMART" id="SM00020">
    <property type="entry name" value="Tryp_SPc"/>
    <property type="match status" value="1"/>
</dbReference>
<dbReference type="SUPFAM" id="SSF50494">
    <property type="entry name" value="Trypsin-like serine proteases"/>
    <property type="match status" value="1"/>
</dbReference>
<evidence type="ECO:0000256" key="1">
    <source>
        <dbReference type="ARBA" id="ARBA00023157"/>
    </source>
</evidence>
<comment type="similarity">
    <text evidence="3">Belongs to the peptidase S1 family. CLIP subfamily.</text>
</comment>
<dbReference type="Pfam" id="PF00089">
    <property type="entry name" value="Trypsin"/>
    <property type="match status" value="1"/>
</dbReference>
<evidence type="ECO:0000313" key="7">
    <source>
        <dbReference type="EnsemblMetazoa" id="AALFPA23_009612.P13282"/>
    </source>
</evidence>
<keyword evidence="2" id="KW-0325">Glycoprotein</keyword>
<protein>
    <recommendedName>
        <fullName evidence="6">Peptidase S1 domain-containing protein</fullName>
    </recommendedName>
</protein>
<dbReference type="InterPro" id="IPR043504">
    <property type="entry name" value="Peptidase_S1_PA_chymotrypsin"/>
</dbReference>
<feature type="chain" id="PRO_5046962731" description="Peptidase S1 domain-containing protein" evidence="5">
    <location>
        <begin position="22"/>
        <end position="494"/>
    </location>
</feature>
<dbReference type="InterPro" id="IPR018114">
    <property type="entry name" value="TRYPSIN_HIS"/>
</dbReference>
<evidence type="ECO:0000256" key="5">
    <source>
        <dbReference type="SAM" id="SignalP"/>
    </source>
</evidence>
<dbReference type="Gene3D" id="2.40.10.10">
    <property type="entry name" value="Trypsin-like serine proteases"/>
    <property type="match status" value="2"/>
</dbReference>
<dbReference type="InterPro" id="IPR001254">
    <property type="entry name" value="Trypsin_dom"/>
</dbReference>
<feature type="compositionally biased region" description="Basic and acidic residues" evidence="4">
    <location>
        <begin position="147"/>
        <end position="163"/>
    </location>
</feature>
<reference evidence="8" key="1">
    <citation type="journal article" date="2015" name="Proc. Natl. Acad. Sci. U.S.A.">
        <title>Genome sequence of the Asian Tiger mosquito, Aedes albopictus, reveals insights into its biology, genetics, and evolution.</title>
        <authorList>
            <person name="Chen X.G."/>
            <person name="Jiang X."/>
            <person name="Gu J."/>
            <person name="Xu M."/>
            <person name="Wu Y."/>
            <person name="Deng Y."/>
            <person name="Zhang C."/>
            <person name="Bonizzoni M."/>
            <person name="Dermauw W."/>
            <person name="Vontas J."/>
            <person name="Armbruster P."/>
            <person name="Huang X."/>
            <person name="Yang Y."/>
            <person name="Zhang H."/>
            <person name="He W."/>
            <person name="Peng H."/>
            <person name="Liu Y."/>
            <person name="Wu K."/>
            <person name="Chen J."/>
            <person name="Lirakis M."/>
            <person name="Topalis P."/>
            <person name="Van Leeuwen T."/>
            <person name="Hall A.B."/>
            <person name="Jiang X."/>
            <person name="Thorpe C."/>
            <person name="Mueller R.L."/>
            <person name="Sun C."/>
            <person name="Waterhouse R.M."/>
            <person name="Yan G."/>
            <person name="Tu Z.J."/>
            <person name="Fang X."/>
            <person name="James A.A."/>
        </authorList>
    </citation>
    <scope>NUCLEOTIDE SEQUENCE [LARGE SCALE GENOMIC DNA]</scope>
    <source>
        <strain evidence="8">Foshan</strain>
    </source>
</reference>
<evidence type="ECO:0000256" key="4">
    <source>
        <dbReference type="SAM" id="MobiDB-lite"/>
    </source>
</evidence>
<keyword evidence="5" id="KW-0732">Signal</keyword>
<evidence type="ECO:0000313" key="8">
    <source>
        <dbReference type="Proteomes" id="UP000069940"/>
    </source>
</evidence>